<sequence length="664" mass="74927">MTYLLYSKKAPWSKQINRLLSAFRFILISLICFLLLGPLLNQIDFFDEKPIVVLAVDDSASVTDAYDSAYFLDVKSRLSSMYSALSRADLEVKIRGIDRYYDNVESIAFDQQKTNLHGILKGIRQDFEQQNLVGTMLVSDGIHNYGSTPQFLTLNYPVYSVGIGDTIPAQDLSIKRLNYNKVVYQGNKFPLVVDVFNNGYVGENITVEVRKRGSLVASKALNLKGDQQINSFEFILDTEVLGVETYSVTVVPKENESTETNNSRRAFIETVDSKQKILIAAAAPHPDVKALKGLIEEKEGTEVQIYLSGITEEVPEGPFDLIIMHKLPGITDLPDWLNRWLEETNSWYITGTGSLSPVNAKNPVISYQSFGQSDLVGANLNPNFELFEIDEVLLSRAADYPPLRAPYGEFTLKNNVNIYLYQKIGSIQTNRPLLSIYNGDERKSAVLSGSGIWKWKLQESGLHEKPDLFNEIFGKLIQYLATKDDKRNFRVGTTAESYFESESVEFNSEVYNELFEKVYDYNIDLRLTDADNQTVEYNYVNSPAENFKINGLAPGVYNYTASTSLAGKREEASGTFAVQKLALEDIDLTANFQLLRNISNNSGGKFYELSNSEEVVQEVLDLNAKPVVRSNERLNPIVHNPWILLLLGLLVSIEWFMRKYNGSY</sequence>
<evidence type="ECO:0000313" key="3">
    <source>
        <dbReference type="Proteomes" id="UP000095552"/>
    </source>
</evidence>
<dbReference type="PANTHER" id="PTHR37947">
    <property type="entry name" value="BLL2462 PROTEIN"/>
    <property type="match status" value="1"/>
</dbReference>
<feature type="transmembrane region" description="Helical" evidence="1">
    <location>
        <begin position="21"/>
        <end position="40"/>
    </location>
</feature>
<accession>A0A1E5T4Z2</accession>
<proteinExistence type="predicted"/>
<evidence type="ECO:0000256" key="1">
    <source>
        <dbReference type="SAM" id="Phobius"/>
    </source>
</evidence>
<keyword evidence="1" id="KW-1133">Transmembrane helix</keyword>
<name>A0A1E5T4Z2_9BACT</name>
<comment type="caution">
    <text evidence="2">The sequence shown here is derived from an EMBL/GenBank/DDBJ whole genome shotgun (WGS) entry which is preliminary data.</text>
</comment>
<dbReference type="Gene3D" id="2.60.40.10">
    <property type="entry name" value="Immunoglobulins"/>
    <property type="match status" value="1"/>
</dbReference>
<keyword evidence="1" id="KW-0812">Transmembrane</keyword>
<dbReference type="PANTHER" id="PTHR37947:SF1">
    <property type="entry name" value="BLL2462 PROTEIN"/>
    <property type="match status" value="1"/>
</dbReference>
<reference evidence="2 3" key="1">
    <citation type="submission" date="2016-08" db="EMBL/GenBank/DDBJ databases">
        <title>Draft genome of Fabibacter sp. strain SK-8.</title>
        <authorList>
            <person name="Wong S.-K."/>
            <person name="Hamasaki K."/>
            <person name="Yoshizawa S."/>
        </authorList>
    </citation>
    <scope>NUCLEOTIDE SEQUENCE [LARGE SCALE GENOMIC DNA]</scope>
    <source>
        <strain evidence="2 3">SK-8</strain>
    </source>
</reference>
<dbReference type="Proteomes" id="UP000095552">
    <property type="component" value="Unassembled WGS sequence"/>
</dbReference>
<organism evidence="2 3">
    <name type="scientific">Roseivirga misakiensis</name>
    <dbReference type="NCBI Taxonomy" id="1563681"/>
    <lineage>
        <taxon>Bacteria</taxon>
        <taxon>Pseudomonadati</taxon>
        <taxon>Bacteroidota</taxon>
        <taxon>Cytophagia</taxon>
        <taxon>Cytophagales</taxon>
        <taxon>Roseivirgaceae</taxon>
        <taxon>Roseivirga</taxon>
    </lineage>
</organism>
<dbReference type="AlphaFoldDB" id="A0A1E5T4Z2"/>
<dbReference type="RefSeq" id="WP_069833750.1">
    <property type="nucleotide sequence ID" value="NZ_MDGQ01000003.1"/>
</dbReference>
<keyword evidence="3" id="KW-1185">Reference proteome</keyword>
<gene>
    <name evidence="2" type="ORF">BFP71_01815</name>
</gene>
<evidence type="ECO:0008006" key="4">
    <source>
        <dbReference type="Google" id="ProtNLM"/>
    </source>
</evidence>
<protein>
    <recommendedName>
        <fullName evidence="4">VWFA domain-containing protein</fullName>
    </recommendedName>
</protein>
<dbReference type="InterPro" id="IPR013783">
    <property type="entry name" value="Ig-like_fold"/>
</dbReference>
<evidence type="ECO:0000313" key="2">
    <source>
        <dbReference type="EMBL" id="OEK06438.1"/>
    </source>
</evidence>
<keyword evidence="1" id="KW-0472">Membrane</keyword>
<dbReference type="OrthoDB" id="9763076at2"/>
<dbReference type="STRING" id="1563681.BFP71_01815"/>
<dbReference type="EMBL" id="MDGQ01000003">
    <property type="protein sequence ID" value="OEK06438.1"/>
    <property type="molecule type" value="Genomic_DNA"/>
</dbReference>